<protein>
    <recommendedName>
        <fullName evidence="3">Flp pilus-assembly TadG-like N-terminal domain-containing protein</fullName>
    </recommendedName>
</protein>
<dbReference type="EMBL" id="JAOQJQ010000005">
    <property type="protein sequence ID" value="MCU6763045.1"/>
    <property type="molecule type" value="Genomic_DNA"/>
</dbReference>
<evidence type="ECO:0008006" key="3">
    <source>
        <dbReference type="Google" id="ProtNLM"/>
    </source>
</evidence>
<dbReference type="Proteomes" id="UP001652442">
    <property type="component" value="Unassembled WGS sequence"/>
</dbReference>
<gene>
    <name evidence="1" type="ORF">OCV88_12030</name>
</gene>
<organism evidence="1 2">
    <name type="scientific">Brotonthovivens ammoniilytica</name>
    <dbReference type="NCBI Taxonomy" id="2981725"/>
    <lineage>
        <taxon>Bacteria</taxon>
        <taxon>Bacillati</taxon>
        <taxon>Bacillota</taxon>
        <taxon>Clostridia</taxon>
        <taxon>Lachnospirales</taxon>
        <taxon>Lachnospiraceae</taxon>
        <taxon>Brotonthovivens</taxon>
    </lineage>
</organism>
<reference evidence="1 2" key="1">
    <citation type="journal article" date="2021" name="ISME Commun">
        <title>Automated analysis of genomic sequences facilitates high-throughput and comprehensive description of bacteria.</title>
        <authorList>
            <person name="Hitch T.C.A."/>
        </authorList>
    </citation>
    <scope>NUCLEOTIDE SEQUENCE [LARGE SCALE GENOMIC DNA]</scope>
    <source>
        <strain evidence="1 2">Sanger_109</strain>
    </source>
</reference>
<evidence type="ECO:0000313" key="1">
    <source>
        <dbReference type="EMBL" id="MCU6763045.1"/>
    </source>
</evidence>
<comment type="caution">
    <text evidence="1">The sequence shown here is derived from an EMBL/GenBank/DDBJ whole genome shotgun (WGS) entry which is preliminary data.</text>
</comment>
<name>A0ABT2TLG0_9FIRM</name>
<evidence type="ECO:0000313" key="2">
    <source>
        <dbReference type="Proteomes" id="UP001652442"/>
    </source>
</evidence>
<sequence>MWKYKKIKDSGMAVIPWSLAGIFLLLFLGGAVCSYMLQCSALYVVQDALAFAALAGQTPDLEVYSSEGELVITDLSRAKEAFMQSFRQCLSLDEGFYPDPRSVYFSSEMPFSVEVLDLYNVSYGSVYKTDLLTAEGKLQFLPGNGIAKDRRVSEIGNIKKQLSFGQRVRKKTGRQSGNSIYIQMHNGRKKEICGTSVYVRIRFGIKAYGGKTLPVELDILTDVVSSLEE</sequence>
<dbReference type="RefSeq" id="WP_158425701.1">
    <property type="nucleotide sequence ID" value="NZ_JAOQJQ010000005.1"/>
</dbReference>
<keyword evidence="2" id="KW-1185">Reference proteome</keyword>
<accession>A0ABT2TLG0</accession>
<proteinExistence type="predicted"/>